<dbReference type="PANTHER" id="PTHR24278:SF31">
    <property type="entry name" value="COAGULATION FACTOR IX"/>
    <property type="match status" value="1"/>
</dbReference>
<sequence length="453" mass="50362">MAKGSFTFAVFLLGYLLNAECTVFIDQEDASSVLHRYKRFNSGRLEEVISGNLERECLEEKCSFEEAREVFENQEKTVEFWNAYIDGDQCESNPCTNGGKCEDQVGYYICWCLAGYEGKNCELDATCATKNGGCKQFCKNSPSGGVICSCISGYKLGADQKSCEPAVPFPCGRITAPEAVNKLTRSINTFDNWSFTNDTDGVVKDNSTEIVPQSETKIRVVGGRNSKKGEVPWQVHVLNNEQKGFCGGSIINENWIVTAAHCIAAGPHTIVAGELHTEEDDHTEQYRRVVRIIPYPAYNSSLRYHNDIALLELDSPLELNSYVTPVCIADKDFTNSLLKFGASTVSGWGRLAHQGREASILQVLKVQLIDRATCLRSTRFSIVSSMFCAGHPYEAKDTCQGDSGGPHATEMEGTWFLTGITSWGEQCAMKDKYGIYTRVARYVKWIRDTTRHT</sequence>
<feature type="signal peptide" evidence="26">
    <location>
        <begin position="1"/>
        <end position="21"/>
    </location>
</feature>
<dbReference type="GeneID" id="107116105"/>
<proteinExistence type="inferred from homology"/>
<dbReference type="SMART" id="SM00069">
    <property type="entry name" value="GLA"/>
    <property type="match status" value="1"/>
</dbReference>
<dbReference type="SUPFAM" id="SSF57630">
    <property type="entry name" value="GLA-domain"/>
    <property type="match status" value="1"/>
</dbReference>
<name>A0ABM1KIB9_GEKJA</name>
<evidence type="ECO:0000256" key="9">
    <source>
        <dbReference type="ARBA" id="ARBA00022536"/>
    </source>
</evidence>
<dbReference type="PROSITE" id="PS50026">
    <property type="entry name" value="EGF_3"/>
    <property type="match status" value="1"/>
</dbReference>
<keyword evidence="21" id="KW-0325">Glycoprotein</keyword>
<keyword evidence="9 24" id="KW-0245">EGF-like domain</keyword>
<dbReference type="RefSeq" id="XP_015273456.1">
    <property type="nucleotide sequence ID" value="XM_015417970.1"/>
</dbReference>
<dbReference type="PRINTS" id="PR00001">
    <property type="entry name" value="GLABLOOD"/>
</dbReference>
<dbReference type="InterPro" id="IPR035972">
    <property type="entry name" value="GLA-like_dom_SF"/>
</dbReference>
<evidence type="ECO:0000256" key="24">
    <source>
        <dbReference type="PROSITE-ProRule" id="PRU00076"/>
    </source>
</evidence>
<dbReference type="PROSITE" id="PS00022">
    <property type="entry name" value="EGF_1"/>
    <property type="match status" value="1"/>
</dbReference>
<comment type="function">
    <text evidence="2">Factor IX is a vitamin K-dependent plasma protein that participates in the intrinsic pathway of blood coagulation by converting factor X to its active form in the presence of Ca(2+) ions, phospholipids, and factor VIIIa.</text>
</comment>
<keyword evidence="12" id="KW-0356">Hemostasis</keyword>
<dbReference type="InterPro" id="IPR017857">
    <property type="entry name" value="Coagulation_fac-like_Gla_dom"/>
</dbReference>
<evidence type="ECO:0000256" key="1">
    <source>
        <dbReference type="ARBA" id="ARBA00001368"/>
    </source>
</evidence>
<keyword evidence="22" id="KW-0379">Hydroxylation</keyword>
<evidence type="ECO:0000256" key="8">
    <source>
        <dbReference type="ARBA" id="ARBA00022525"/>
    </source>
</evidence>
<dbReference type="EC" id="3.4.21.22" evidence="5"/>
<evidence type="ECO:0000256" key="3">
    <source>
        <dbReference type="ARBA" id="ARBA00004613"/>
    </source>
</evidence>
<evidence type="ECO:0000256" key="12">
    <source>
        <dbReference type="ARBA" id="ARBA00022696"/>
    </source>
</evidence>
<evidence type="ECO:0000256" key="6">
    <source>
        <dbReference type="ARBA" id="ARBA00019454"/>
    </source>
</evidence>
<reference evidence="31" key="1">
    <citation type="submission" date="2025-08" db="UniProtKB">
        <authorList>
            <consortium name="RefSeq"/>
        </authorList>
    </citation>
    <scope>IDENTIFICATION</scope>
</reference>
<evidence type="ECO:0000256" key="20">
    <source>
        <dbReference type="ARBA" id="ARBA00023157"/>
    </source>
</evidence>
<dbReference type="Pfam" id="PF00089">
    <property type="entry name" value="Trypsin"/>
    <property type="match status" value="1"/>
</dbReference>
<evidence type="ECO:0000256" key="10">
    <source>
        <dbReference type="ARBA" id="ARBA00022553"/>
    </source>
</evidence>
<evidence type="ECO:0000256" key="2">
    <source>
        <dbReference type="ARBA" id="ARBA00002741"/>
    </source>
</evidence>
<dbReference type="InterPro" id="IPR001254">
    <property type="entry name" value="Trypsin_dom"/>
</dbReference>
<dbReference type="InterPro" id="IPR012224">
    <property type="entry name" value="Pept_S1A_FX"/>
</dbReference>
<dbReference type="Proteomes" id="UP000694871">
    <property type="component" value="Unplaced"/>
</dbReference>
<dbReference type="Pfam" id="PF14670">
    <property type="entry name" value="FXa_inhibition"/>
    <property type="match status" value="1"/>
</dbReference>
<dbReference type="InterPro" id="IPR033116">
    <property type="entry name" value="TRYPSIN_SER"/>
</dbReference>
<dbReference type="InterPro" id="IPR050442">
    <property type="entry name" value="Peptidase_S1_coag_factors"/>
</dbReference>
<evidence type="ECO:0000256" key="11">
    <source>
        <dbReference type="ARBA" id="ARBA00022670"/>
    </source>
</evidence>
<dbReference type="SUPFAM" id="SSF50494">
    <property type="entry name" value="Trypsin-like serine proteases"/>
    <property type="match status" value="1"/>
</dbReference>
<dbReference type="PROSITE" id="PS50240">
    <property type="entry name" value="TRYPSIN_DOM"/>
    <property type="match status" value="1"/>
</dbReference>
<keyword evidence="15 25" id="KW-0720">Serine protease</keyword>
<evidence type="ECO:0000256" key="22">
    <source>
        <dbReference type="ARBA" id="ARBA00023278"/>
    </source>
</evidence>
<dbReference type="SMART" id="SM00181">
    <property type="entry name" value="EGF"/>
    <property type="match status" value="2"/>
</dbReference>
<feature type="chain" id="PRO_5046371493" description="Coagulation factor IX" evidence="26">
    <location>
        <begin position="22"/>
        <end position="453"/>
    </location>
</feature>
<dbReference type="Pfam" id="PF00594">
    <property type="entry name" value="Gla"/>
    <property type="match status" value="1"/>
</dbReference>
<keyword evidence="11 25" id="KW-0645">Protease</keyword>
<keyword evidence="17" id="KW-0460">Magnesium</keyword>
<dbReference type="PANTHER" id="PTHR24278">
    <property type="entry name" value="COAGULATION FACTOR"/>
    <property type="match status" value="1"/>
</dbReference>
<protein>
    <recommendedName>
        <fullName evidence="6">Coagulation factor IX</fullName>
        <ecNumber evidence="5">3.4.21.22</ecNumber>
    </recommendedName>
    <alternativeName>
        <fullName evidence="23">Christmas factor</fullName>
    </alternativeName>
</protein>
<keyword evidence="8" id="KW-0964">Secreted</keyword>
<evidence type="ECO:0000256" key="4">
    <source>
        <dbReference type="ARBA" id="ARBA00009228"/>
    </source>
</evidence>
<dbReference type="PROSITE" id="PS00010">
    <property type="entry name" value="ASX_HYDROXYL"/>
    <property type="match status" value="1"/>
</dbReference>
<evidence type="ECO:0000256" key="15">
    <source>
        <dbReference type="ARBA" id="ARBA00022825"/>
    </source>
</evidence>
<evidence type="ECO:0000256" key="16">
    <source>
        <dbReference type="ARBA" id="ARBA00022837"/>
    </source>
</evidence>
<dbReference type="PROSITE" id="PS00011">
    <property type="entry name" value="GLA_1"/>
    <property type="match status" value="1"/>
</dbReference>
<dbReference type="InterPro" id="IPR000742">
    <property type="entry name" value="EGF"/>
</dbReference>
<evidence type="ECO:0000259" key="27">
    <source>
        <dbReference type="PROSITE" id="PS50026"/>
    </source>
</evidence>
<accession>A0ABM1KIB9</accession>
<dbReference type="SMART" id="SM00020">
    <property type="entry name" value="Tryp_SPc"/>
    <property type="match status" value="1"/>
</dbReference>
<dbReference type="CDD" id="cd00054">
    <property type="entry name" value="EGF_CA"/>
    <property type="match status" value="1"/>
</dbReference>
<evidence type="ECO:0000256" key="5">
    <source>
        <dbReference type="ARBA" id="ARBA00012066"/>
    </source>
</evidence>
<dbReference type="PRINTS" id="PR00722">
    <property type="entry name" value="CHYMOTRYPSIN"/>
</dbReference>
<dbReference type="InterPro" id="IPR000294">
    <property type="entry name" value="GLA_domain"/>
</dbReference>
<feature type="disulfide bond" evidence="24">
    <location>
        <begin position="112"/>
        <end position="121"/>
    </location>
</feature>
<dbReference type="InterPro" id="IPR000152">
    <property type="entry name" value="EGF-type_Asp/Asn_hydroxyl_site"/>
</dbReference>
<dbReference type="PROSITE" id="PS00134">
    <property type="entry name" value="TRYPSIN_HIS"/>
    <property type="match status" value="1"/>
</dbReference>
<dbReference type="Gene3D" id="4.10.740.10">
    <property type="entry name" value="Coagulation Factor IX"/>
    <property type="match status" value="1"/>
</dbReference>
<evidence type="ECO:0000256" key="23">
    <source>
        <dbReference type="ARBA" id="ARBA00031357"/>
    </source>
</evidence>
<keyword evidence="20 24" id="KW-1015">Disulfide bond</keyword>
<evidence type="ECO:0000256" key="17">
    <source>
        <dbReference type="ARBA" id="ARBA00022842"/>
    </source>
</evidence>
<evidence type="ECO:0000259" key="28">
    <source>
        <dbReference type="PROSITE" id="PS50240"/>
    </source>
</evidence>
<keyword evidence="14 25" id="KW-0378">Hydrolase</keyword>
<comment type="similarity">
    <text evidence="4">Belongs to the peptidase S1 family. Snake venom subfamily.</text>
</comment>
<dbReference type="InterPro" id="IPR018097">
    <property type="entry name" value="EGF_Ca-bd_CS"/>
</dbReference>
<dbReference type="SMART" id="SM00179">
    <property type="entry name" value="EGF_CA"/>
    <property type="match status" value="1"/>
</dbReference>
<dbReference type="InterPro" id="IPR043504">
    <property type="entry name" value="Peptidase_S1_PA_chymotrypsin"/>
</dbReference>
<feature type="domain" description="Peptidase S1" evidence="28">
    <location>
        <begin position="220"/>
        <end position="451"/>
    </location>
</feature>
<dbReference type="InterPro" id="IPR009003">
    <property type="entry name" value="Peptidase_S1_PA"/>
</dbReference>
<evidence type="ECO:0000313" key="31">
    <source>
        <dbReference type="RefSeq" id="XP_015273456.1"/>
    </source>
</evidence>
<comment type="catalytic activity">
    <reaction evidence="1">
        <text>Selective cleavage of Arg-|-Ile bond in factor X to form factor Xa.</text>
        <dbReference type="EC" id="3.4.21.22"/>
    </reaction>
</comment>
<feature type="domain" description="Gla" evidence="29">
    <location>
        <begin position="40"/>
        <end position="86"/>
    </location>
</feature>
<dbReference type="PIRSF" id="PIRSF001143">
    <property type="entry name" value="Factor_X"/>
    <property type="match status" value="1"/>
</dbReference>
<dbReference type="InterPro" id="IPR001314">
    <property type="entry name" value="Peptidase_S1A"/>
</dbReference>
<dbReference type="SUPFAM" id="SSF57196">
    <property type="entry name" value="EGF/Laminin"/>
    <property type="match status" value="1"/>
</dbReference>
<evidence type="ECO:0000256" key="7">
    <source>
        <dbReference type="ARBA" id="ARBA00022479"/>
    </source>
</evidence>
<evidence type="ECO:0000256" key="14">
    <source>
        <dbReference type="ARBA" id="ARBA00022801"/>
    </source>
</evidence>
<dbReference type="InterPro" id="IPR001881">
    <property type="entry name" value="EGF-like_Ca-bd_dom"/>
</dbReference>
<dbReference type="PRINTS" id="PR00010">
    <property type="entry name" value="EGFBLOOD"/>
</dbReference>
<evidence type="ECO:0000256" key="19">
    <source>
        <dbReference type="ARBA" id="ARBA00023145"/>
    </source>
</evidence>
<comment type="subcellular location">
    <subcellularLocation>
        <location evidence="3">Secreted</location>
    </subcellularLocation>
</comment>
<keyword evidence="7" id="KW-0301">Gamma-carboxyglutamic acid</keyword>
<dbReference type="PROSITE" id="PS50998">
    <property type="entry name" value="GLA_2"/>
    <property type="match status" value="1"/>
</dbReference>
<dbReference type="PROSITE" id="PS01187">
    <property type="entry name" value="EGF_CA"/>
    <property type="match status" value="1"/>
</dbReference>
<evidence type="ECO:0000256" key="13">
    <source>
        <dbReference type="ARBA" id="ARBA00022723"/>
    </source>
</evidence>
<feature type="domain" description="EGF-like" evidence="27">
    <location>
        <begin position="86"/>
        <end position="122"/>
    </location>
</feature>
<keyword evidence="13" id="KW-0479">Metal-binding</keyword>
<dbReference type="PROSITE" id="PS00135">
    <property type="entry name" value="TRYPSIN_SER"/>
    <property type="match status" value="1"/>
</dbReference>
<keyword evidence="26" id="KW-0732">Signal</keyword>
<keyword evidence="16" id="KW-0106">Calcium</keyword>
<evidence type="ECO:0000256" key="25">
    <source>
        <dbReference type="RuleBase" id="RU363034"/>
    </source>
</evidence>
<comment type="caution">
    <text evidence="24">Lacks conserved residue(s) required for the propagation of feature annotation.</text>
</comment>
<keyword evidence="30" id="KW-1185">Reference proteome</keyword>
<organism evidence="30 31">
    <name type="scientific">Gekko japonicus</name>
    <name type="common">Schlegel's Japanese gecko</name>
    <dbReference type="NCBI Taxonomy" id="146911"/>
    <lineage>
        <taxon>Eukaryota</taxon>
        <taxon>Metazoa</taxon>
        <taxon>Chordata</taxon>
        <taxon>Craniata</taxon>
        <taxon>Vertebrata</taxon>
        <taxon>Euteleostomi</taxon>
        <taxon>Lepidosauria</taxon>
        <taxon>Squamata</taxon>
        <taxon>Bifurcata</taxon>
        <taxon>Gekkota</taxon>
        <taxon>Gekkonidae</taxon>
        <taxon>Gekkoninae</taxon>
        <taxon>Gekko</taxon>
    </lineage>
</organism>
<evidence type="ECO:0000256" key="18">
    <source>
        <dbReference type="ARBA" id="ARBA00023084"/>
    </source>
</evidence>
<evidence type="ECO:0000256" key="26">
    <source>
        <dbReference type="SAM" id="SignalP"/>
    </source>
</evidence>
<keyword evidence="10" id="KW-0597">Phosphoprotein</keyword>
<dbReference type="Gene3D" id="2.40.10.10">
    <property type="entry name" value="Trypsin-like serine proteases"/>
    <property type="match status" value="2"/>
</dbReference>
<dbReference type="CDD" id="cd00190">
    <property type="entry name" value="Tryp_SPc"/>
    <property type="match status" value="1"/>
</dbReference>
<keyword evidence="18" id="KW-0094">Blood coagulation</keyword>
<keyword evidence="19" id="KW-0865">Zymogen</keyword>
<gene>
    <name evidence="31" type="primary">F9</name>
</gene>
<dbReference type="InterPro" id="IPR018114">
    <property type="entry name" value="TRYPSIN_HIS"/>
</dbReference>
<evidence type="ECO:0000259" key="29">
    <source>
        <dbReference type="PROSITE" id="PS50998"/>
    </source>
</evidence>
<evidence type="ECO:0000256" key="21">
    <source>
        <dbReference type="ARBA" id="ARBA00023180"/>
    </source>
</evidence>
<dbReference type="PROSITE" id="PS01186">
    <property type="entry name" value="EGF_2"/>
    <property type="match status" value="1"/>
</dbReference>
<dbReference type="Gene3D" id="2.10.25.10">
    <property type="entry name" value="Laminin"/>
    <property type="match status" value="2"/>
</dbReference>
<evidence type="ECO:0000313" key="30">
    <source>
        <dbReference type="Proteomes" id="UP000694871"/>
    </source>
</evidence>